<proteinExistence type="predicted"/>
<keyword evidence="1" id="KW-0175">Coiled coil</keyword>
<dbReference type="KEGG" id="cdet:87950905"/>
<keyword evidence="4" id="KW-1185">Reference proteome</keyword>
<evidence type="ECO:0000256" key="1">
    <source>
        <dbReference type="SAM" id="Coils"/>
    </source>
</evidence>
<feature type="coiled-coil region" evidence="1">
    <location>
        <begin position="139"/>
        <end position="166"/>
    </location>
</feature>
<organism evidence="3 4">
    <name type="scientific">Colletotrichum destructivum</name>
    <dbReference type="NCBI Taxonomy" id="34406"/>
    <lineage>
        <taxon>Eukaryota</taxon>
        <taxon>Fungi</taxon>
        <taxon>Dikarya</taxon>
        <taxon>Ascomycota</taxon>
        <taxon>Pezizomycotina</taxon>
        <taxon>Sordariomycetes</taxon>
        <taxon>Hypocreomycetidae</taxon>
        <taxon>Glomerellales</taxon>
        <taxon>Glomerellaceae</taxon>
        <taxon>Colletotrichum</taxon>
        <taxon>Colletotrichum destructivum species complex</taxon>
    </lineage>
</organism>
<evidence type="ECO:0000256" key="2">
    <source>
        <dbReference type="SAM" id="MobiDB-lite"/>
    </source>
</evidence>
<dbReference type="RefSeq" id="XP_062786612.1">
    <property type="nucleotide sequence ID" value="XM_062930561.1"/>
</dbReference>
<dbReference type="AlphaFoldDB" id="A0AAX4J1Y1"/>
<feature type="region of interest" description="Disordered" evidence="2">
    <location>
        <begin position="52"/>
        <end position="95"/>
    </location>
</feature>
<dbReference type="EMBL" id="CP137314">
    <property type="protein sequence ID" value="WQF89391.1"/>
    <property type="molecule type" value="Genomic_DNA"/>
</dbReference>
<dbReference type="GeneID" id="87950905"/>
<dbReference type="Proteomes" id="UP001322277">
    <property type="component" value="Chromosome 10"/>
</dbReference>
<accession>A0AAX4J1Y1</accession>
<protein>
    <submittedName>
        <fullName evidence="3">Uncharacterized protein</fullName>
    </submittedName>
</protein>
<gene>
    <name evidence="3" type="ORF">CDEST_14405</name>
</gene>
<sequence length="181" mass="20031">MASNHQGLRHPLPLLAPRLSYAAGDPVQIMESAAAEMKPCGEVPQQHVQVPTTPTNTAPPQMSPHFPQGSNSPQIGSHLPQGSLGDAHRLSHFDPRVTTPLPSTLIHEPKNVYIPFFDHQSYVTRLELYNVLCEIEFKLNCTEQKMAALESRLSAQKIEKQSMESKVVYQFDPPTPTAMSP</sequence>
<feature type="compositionally biased region" description="Basic and acidic residues" evidence="2">
    <location>
        <begin position="86"/>
        <end position="95"/>
    </location>
</feature>
<evidence type="ECO:0000313" key="4">
    <source>
        <dbReference type="Proteomes" id="UP001322277"/>
    </source>
</evidence>
<name>A0AAX4J1Y1_9PEZI</name>
<reference evidence="4" key="1">
    <citation type="journal article" date="2023" name="bioRxiv">
        <title>Complete genome of the Medicago anthracnose fungus, Colletotrichum destructivum, reveals a mini-chromosome-like region within a core chromosome.</title>
        <authorList>
            <person name="Lapalu N."/>
            <person name="Simon A."/>
            <person name="Lu A."/>
            <person name="Plaumann P.-L."/>
            <person name="Amselem J."/>
            <person name="Pigne S."/>
            <person name="Auger A."/>
            <person name="Koch C."/>
            <person name="Dallery J.-F."/>
            <person name="O'Connell R.J."/>
        </authorList>
    </citation>
    <scope>NUCLEOTIDE SEQUENCE [LARGE SCALE GENOMIC DNA]</scope>
    <source>
        <strain evidence="4">CBS 520.97</strain>
    </source>
</reference>
<evidence type="ECO:0000313" key="3">
    <source>
        <dbReference type="EMBL" id="WQF89391.1"/>
    </source>
</evidence>